<comment type="caution">
    <text evidence="8">The sequence shown here is derived from an EMBL/GenBank/DDBJ whole genome shotgun (WGS) entry which is preliminary data.</text>
</comment>
<feature type="transmembrane region" description="Helical" evidence="6">
    <location>
        <begin position="186"/>
        <end position="205"/>
    </location>
</feature>
<dbReference type="VEuPathDB" id="FungiDB:AB675_1087"/>
<evidence type="ECO:0000313" key="9">
    <source>
        <dbReference type="Proteomes" id="UP000038010"/>
    </source>
</evidence>
<evidence type="ECO:0000256" key="2">
    <source>
        <dbReference type="ARBA" id="ARBA00010992"/>
    </source>
</evidence>
<sequence>MTEHFEHVKSRQLRLYNVGVTVLMAAGSLGAGYAAAIIGTTLAQPSFLDYFALLSRSDGTDLIATTNGLFFTGGVLGVITISWLADTWGRLWALRVSTAVSIIAGALLAGSVHIAMFIFARTVAGAGVFMLVASIPMWISETAPPATRGVLADFHSCGILLGYAMASYMGYAFFHLPANENMAWRGPFIVGLVPLVCHFIALWYVPESPRWLLMNGHPERAESTLRRLHTAEEA</sequence>
<dbReference type="InterPro" id="IPR036259">
    <property type="entry name" value="MFS_trans_sf"/>
</dbReference>
<dbReference type="OrthoDB" id="6612291at2759"/>
<name>A0A0N1H1P8_9EURO</name>
<evidence type="ECO:0000313" key="8">
    <source>
        <dbReference type="EMBL" id="KPI38113.1"/>
    </source>
</evidence>
<proteinExistence type="inferred from homology"/>
<feature type="transmembrane region" description="Helical" evidence="6">
    <location>
        <begin position="62"/>
        <end position="85"/>
    </location>
</feature>
<dbReference type="Gene3D" id="1.20.1250.20">
    <property type="entry name" value="MFS general substrate transporter like domains"/>
    <property type="match status" value="1"/>
</dbReference>
<dbReference type="InterPro" id="IPR005828">
    <property type="entry name" value="MFS_sugar_transport-like"/>
</dbReference>
<dbReference type="SUPFAM" id="SSF103473">
    <property type="entry name" value="MFS general substrate transporter"/>
    <property type="match status" value="1"/>
</dbReference>
<dbReference type="Pfam" id="PF00083">
    <property type="entry name" value="Sugar_tr"/>
    <property type="match status" value="1"/>
</dbReference>
<dbReference type="EMBL" id="LFJN01000020">
    <property type="protein sequence ID" value="KPI38113.1"/>
    <property type="molecule type" value="Genomic_DNA"/>
</dbReference>
<comment type="subcellular location">
    <subcellularLocation>
        <location evidence="1">Membrane</location>
        <topology evidence="1">Multi-pass membrane protein</topology>
    </subcellularLocation>
</comment>
<feature type="transmembrane region" description="Helical" evidence="6">
    <location>
        <begin position="92"/>
        <end position="112"/>
    </location>
</feature>
<feature type="domain" description="Major facilitator superfamily (MFS) profile" evidence="7">
    <location>
        <begin position="20"/>
        <end position="234"/>
    </location>
</feature>
<dbReference type="PANTHER" id="PTHR48022:SF11">
    <property type="entry name" value="MONOSACCHARIDE TRANSPORTER (HXT8), PUTATIVE (AFU_ORTHOLOGUE AFUA_2G08120)-RELATED"/>
    <property type="match status" value="1"/>
</dbReference>
<evidence type="ECO:0000256" key="1">
    <source>
        <dbReference type="ARBA" id="ARBA00004141"/>
    </source>
</evidence>
<feature type="transmembrane region" description="Helical" evidence="6">
    <location>
        <begin position="118"/>
        <end position="139"/>
    </location>
</feature>
<evidence type="ECO:0000256" key="4">
    <source>
        <dbReference type="ARBA" id="ARBA00022989"/>
    </source>
</evidence>
<gene>
    <name evidence="8" type="ORF">AB675_1087</name>
</gene>
<organism evidence="8 9">
    <name type="scientific">Cyphellophora attinorum</name>
    <dbReference type="NCBI Taxonomy" id="1664694"/>
    <lineage>
        <taxon>Eukaryota</taxon>
        <taxon>Fungi</taxon>
        <taxon>Dikarya</taxon>
        <taxon>Ascomycota</taxon>
        <taxon>Pezizomycotina</taxon>
        <taxon>Eurotiomycetes</taxon>
        <taxon>Chaetothyriomycetidae</taxon>
        <taxon>Chaetothyriales</taxon>
        <taxon>Cyphellophoraceae</taxon>
        <taxon>Cyphellophora</taxon>
    </lineage>
</organism>
<keyword evidence="3 6" id="KW-0812">Transmembrane</keyword>
<dbReference type="AlphaFoldDB" id="A0A0N1H1P8"/>
<comment type="similarity">
    <text evidence="2">Belongs to the major facilitator superfamily. Sugar transporter (TC 2.A.1.1) family.</text>
</comment>
<evidence type="ECO:0000259" key="7">
    <source>
        <dbReference type="PROSITE" id="PS50850"/>
    </source>
</evidence>
<dbReference type="RefSeq" id="XP_017998076.1">
    <property type="nucleotide sequence ID" value="XM_018139679.1"/>
</dbReference>
<protein>
    <submittedName>
        <fullName evidence="8">Quinate permease</fullName>
    </submittedName>
</protein>
<evidence type="ECO:0000256" key="6">
    <source>
        <dbReference type="SAM" id="Phobius"/>
    </source>
</evidence>
<dbReference type="GeneID" id="28731549"/>
<dbReference type="Proteomes" id="UP000038010">
    <property type="component" value="Unassembled WGS sequence"/>
</dbReference>
<evidence type="ECO:0000256" key="3">
    <source>
        <dbReference type="ARBA" id="ARBA00022692"/>
    </source>
</evidence>
<evidence type="ECO:0000256" key="5">
    <source>
        <dbReference type="ARBA" id="ARBA00023136"/>
    </source>
</evidence>
<feature type="transmembrane region" description="Helical" evidence="6">
    <location>
        <begin position="20"/>
        <end position="42"/>
    </location>
</feature>
<accession>A0A0N1H1P8</accession>
<dbReference type="PROSITE" id="PS50850">
    <property type="entry name" value="MFS"/>
    <property type="match status" value="1"/>
</dbReference>
<dbReference type="PANTHER" id="PTHR48022">
    <property type="entry name" value="PLASTIDIC GLUCOSE TRANSPORTER 4"/>
    <property type="match status" value="1"/>
</dbReference>
<dbReference type="InterPro" id="IPR050360">
    <property type="entry name" value="MFS_Sugar_Transporters"/>
</dbReference>
<dbReference type="GO" id="GO:0016020">
    <property type="term" value="C:membrane"/>
    <property type="evidence" value="ECO:0007669"/>
    <property type="project" value="UniProtKB-SubCell"/>
</dbReference>
<keyword evidence="9" id="KW-1185">Reference proteome</keyword>
<keyword evidence="4 6" id="KW-1133">Transmembrane helix</keyword>
<dbReference type="GO" id="GO:0005351">
    <property type="term" value="F:carbohydrate:proton symporter activity"/>
    <property type="evidence" value="ECO:0007669"/>
    <property type="project" value="TreeGrafter"/>
</dbReference>
<feature type="transmembrane region" description="Helical" evidence="6">
    <location>
        <begin position="151"/>
        <end position="174"/>
    </location>
</feature>
<reference evidence="8 9" key="1">
    <citation type="submission" date="2015-06" db="EMBL/GenBank/DDBJ databases">
        <title>Draft genome of the ant-associated black yeast Phialophora attae CBS 131958.</title>
        <authorList>
            <person name="Moreno L.F."/>
            <person name="Stielow B.J."/>
            <person name="de Hoog S."/>
            <person name="Vicente V.A."/>
            <person name="Weiss V.A."/>
            <person name="de Vries M."/>
            <person name="Cruz L.M."/>
            <person name="Souza E.M."/>
        </authorList>
    </citation>
    <scope>NUCLEOTIDE SEQUENCE [LARGE SCALE GENOMIC DNA]</scope>
    <source>
        <strain evidence="8 9">CBS 131958</strain>
    </source>
</reference>
<keyword evidence="5 6" id="KW-0472">Membrane</keyword>
<dbReference type="InterPro" id="IPR020846">
    <property type="entry name" value="MFS_dom"/>
</dbReference>